<name>A0ABD5EAW7_9ACTN</name>
<organism evidence="1 2">
    <name type="scientific">Streptomyces evansiae</name>
    <dbReference type="NCBI Taxonomy" id="3075535"/>
    <lineage>
        <taxon>Bacteria</taxon>
        <taxon>Bacillati</taxon>
        <taxon>Actinomycetota</taxon>
        <taxon>Actinomycetes</taxon>
        <taxon>Kitasatosporales</taxon>
        <taxon>Streptomycetaceae</taxon>
        <taxon>Streptomyces</taxon>
    </lineage>
</organism>
<protein>
    <submittedName>
        <fullName evidence="1">Uncharacterized protein</fullName>
    </submittedName>
</protein>
<dbReference type="AlphaFoldDB" id="A0ABD5EAW7"/>
<proteinExistence type="predicted"/>
<dbReference type="RefSeq" id="WP_043257457.1">
    <property type="nucleotide sequence ID" value="NZ_JAVRER010000043.1"/>
</dbReference>
<gene>
    <name evidence="1" type="ORF">RM574_22935</name>
</gene>
<sequence>MVSQWAEETFGEAAKALTEAVPACLARAHERARDGHQGVHTQTLEAYGHGLYAVQYEELATGLASIPGATSVRLQARNVMIVSGRLIYPIRYAKTDVPVTSARLRRATGLRAELIRRHGPEPLQGELDLGLEELRPRETSQDLDRLPPDAELVLVAYACSMSDGVIRAEWGTAELRTEDRYLIWHHHEPLPVPHRPPQPPPSRATT</sequence>
<evidence type="ECO:0000313" key="1">
    <source>
        <dbReference type="EMBL" id="MDT0418347.1"/>
    </source>
</evidence>
<accession>A0ABD5EAW7</accession>
<dbReference type="Proteomes" id="UP001183607">
    <property type="component" value="Unassembled WGS sequence"/>
</dbReference>
<comment type="caution">
    <text evidence="1">The sequence shown here is derived from an EMBL/GenBank/DDBJ whole genome shotgun (WGS) entry which is preliminary data.</text>
</comment>
<dbReference type="EMBL" id="JAVRER010000043">
    <property type="protein sequence ID" value="MDT0418347.1"/>
    <property type="molecule type" value="Genomic_DNA"/>
</dbReference>
<reference evidence="2" key="1">
    <citation type="submission" date="2023-07" db="EMBL/GenBank/DDBJ databases">
        <title>30 novel species of actinomycetes from the DSMZ collection.</title>
        <authorList>
            <person name="Nouioui I."/>
        </authorList>
    </citation>
    <scope>NUCLEOTIDE SEQUENCE [LARGE SCALE GENOMIC DNA]</scope>
    <source>
        <strain evidence="2">DSM 41982</strain>
    </source>
</reference>
<evidence type="ECO:0000313" key="2">
    <source>
        <dbReference type="Proteomes" id="UP001183607"/>
    </source>
</evidence>